<organism evidence="1">
    <name type="scientific">Caldithrix abyssi</name>
    <dbReference type="NCBI Taxonomy" id="187145"/>
    <lineage>
        <taxon>Bacteria</taxon>
        <taxon>Pseudomonadati</taxon>
        <taxon>Calditrichota</taxon>
        <taxon>Calditrichia</taxon>
        <taxon>Calditrichales</taxon>
        <taxon>Calditrichaceae</taxon>
        <taxon>Caldithrix</taxon>
    </lineage>
</organism>
<protein>
    <recommendedName>
        <fullName evidence="2">PKD domain-containing protein</fullName>
    </recommendedName>
</protein>
<dbReference type="Pfam" id="PF17957">
    <property type="entry name" value="Big_7"/>
    <property type="match status" value="1"/>
</dbReference>
<evidence type="ECO:0008006" key="2">
    <source>
        <dbReference type="Google" id="ProtNLM"/>
    </source>
</evidence>
<reference evidence="1" key="1">
    <citation type="journal article" date="2020" name="mSystems">
        <title>Genome- and Community-Level Interaction Insights into Carbon Utilization and Element Cycling Functions of Hydrothermarchaeota in Hydrothermal Sediment.</title>
        <authorList>
            <person name="Zhou Z."/>
            <person name="Liu Y."/>
            <person name="Xu W."/>
            <person name="Pan J."/>
            <person name="Luo Z.H."/>
            <person name="Li M."/>
        </authorList>
    </citation>
    <scope>NUCLEOTIDE SEQUENCE [LARGE SCALE GENOMIC DNA]</scope>
    <source>
        <strain evidence="1">HyVt-456</strain>
    </source>
</reference>
<dbReference type="PROSITE" id="PS51257">
    <property type="entry name" value="PROKAR_LIPOPROTEIN"/>
    <property type="match status" value="1"/>
</dbReference>
<dbReference type="EMBL" id="DRLD01000026">
    <property type="protein sequence ID" value="HED09262.1"/>
    <property type="molecule type" value="Genomic_DNA"/>
</dbReference>
<gene>
    <name evidence="1" type="ORF">ENJ10_01105</name>
</gene>
<evidence type="ECO:0000313" key="1">
    <source>
        <dbReference type="EMBL" id="HED09262.1"/>
    </source>
</evidence>
<accession>A0A7V1LKM7</accession>
<dbReference type="Gene3D" id="2.60.40.10">
    <property type="entry name" value="Immunoglobulins"/>
    <property type="match status" value="1"/>
</dbReference>
<dbReference type="AlphaFoldDB" id="A0A7V1LKM7"/>
<dbReference type="Proteomes" id="UP000886005">
    <property type="component" value="Unassembled WGS sequence"/>
</dbReference>
<sequence length="222" mass="24464">MRVLLFLMPLLLLVSCKQVGEIIDSVESEAPRITSLEFSDSQLLPLDTLLAVARVSDENPAELNYEWRAGGGSFIPPADGDSVLWIAPINGGNYKLTVKVANRFKSAEKSKAVVVVNPGQPLVSIEVPADDRRYVQTEPIAVKVKAYHDNSLSYVRVMLGGRERARTGVRPDNIYQFTLDTDSLAGSYWLTVEAEVFGQNGNISRDSVRIHVDGIILGKRNH</sequence>
<dbReference type="InterPro" id="IPR013783">
    <property type="entry name" value="Ig-like_fold"/>
</dbReference>
<comment type="caution">
    <text evidence="1">The sequence shown here is derived from an EMBL/GenBank/DDBJ whole genome shotgun (WGS) entry which is preliminary data.</text>
</comment>
<proteinExistence type="predicted"/>
<name>A0A7V1LKM7_CALAY</name>